<dbReference type="InterPro" id="IPR011991">
    <property type="entry name" value="ArsR-like_HTH"/>
</dbReference>
<keyword evidence="1" id="KW-0805">Transcription regulation</keyword>
<reference evidence="5" key="1">
    <citation type="submission" date="2020-10" db="EMBL/GenBank/DDBJ databases">
        <authorList>
            <person name="Gilroy R."/>
        </authorList>
    </citation>
    <scope>NUCLEOTIDE SEQUENCE</scope>
    <source>
        <strain evidence="5">CHK152-2994</strain>
    </source>
</reference>
<evidence type="ECO:0000256" key="2">
    <source>
        <dbReference type="ARBA" id="ARBA00023125"/>
    </source>
</evidence>
<dbReference type="CDD" id="cd00090">
    <property type="entry name" value="HTH_ARSR"/>
    <property type="match status" value="1"/>
</dbReference>
<dbReference type="GO" id="GO:0003677">
    <property type="term" value="F:DNA binding"/>
    <property type="evidence" value="ECO:0007669"/>
    <property type="project" value="UniProtKB-KW"/>
</dbReference>
<protein>
    <submittedName>
        <fullName evidence="5">Helix-turn-helix transcriptional regulator</fullName>
    </submittedName>
</protein>
<name>A0A9D1FX08_9BACT</name>
<dbReference type="Gene3D" id="1.10.10.10">
    <property type="entry name" value="Winged helix-like DNA-binding domain superfamily/Winged helix DNA-binding domain"/>
    <property type="match status" value="1"/>
</dbReference>
<dbReference type="PANTHER" id="PTHR33204">
    <property type="entry name" value="TRANSCRIPTIONAL REGULATOR, MARR FAMILY"/>
    <property type="match status" value="1"/>
</dbReference>
<feature type="domain" description="HTH hxlR-type" evidence="4">
    <location>
        <begin position="8"/>
        <end position="106"/>
    </location>
</feature>
<sequence length="120" mass="13667">MLKDLPKCPVETTLKMIGKKWKIIILRDLLSGTKRFGELKKSVSGISQKVLTSNLRQMEEDGLVSRKVYNEVPPRVDYTLTDVGYSLASVLDSMADWGEGYKQFLKLIEKQNKKSKNTND</sequence>
<proteinExistence type="predicted"/>
<reference evidence="5" key="2">
    <citation type="journal article" date="2021" name="PeerJ">
        <title>Extensive microbial diversity within the chicken gut microbiome revealed by metagenomics and culture.</title>
        <authorList>
            <person name="Gilroy R."/>
            <person name="Ravi A."/>
            <person name="Getino M."/>
            <person name="Pursley I."/>
            <person name="Horton D.L."/>
            <person name="Alikhan N.F."/>
            <person name="Baker D."/>
            <person name="Gharbi K."/>
            <person name="Hall N."/>
            <person name="Watson M."/>
            <person name="Adriaenssens E.M."/>
            <person name="Foster-Nyarko E."/>
            <person name="Jarju S."/>
            <person name="Secka A."/>
            <person name="Antonio M."/>
            <person name="Oren A."/>
            <person name="Chaudhuri R.R."/>
            <person name="La Ragione R."/>
            <person name="Hildebrand F."/>
            <person name="Pallen M.J."/>
        </authorList>
    </citation>
    <scope>NUCLEOTIDE SEQUENCE</scope>
    <source>
        <strain evidence="5">CHK152-2994</strain>
    </source>
</reference>
<dbReference type="EMBL" id="DVJO01000179">
    <property type="protein sequence ID" value="HIS83600.1"/>
    <property type="molecule type" value="Genomic_DNA"/>
</dbReference>
<dbReference type="InterPro" id="IPR002577">
    <property type="entry name" value="HTH_HxlR"/>
</dbReference>
<dbReference type="SUPFAM" id="SSF46785">
    <property type="entry name" value="Winged helix' DNA-binding domain"/>
    <property type="match status" value="1"/>
</dbReference>
<comment type="caution">
    <text evidence="5">The sequence shown here is derived from an EMBL/GenBank/DDBJ whole genome shotgun (WGS) entry which is preliminary data.</text>
</comment>
<dbReference type="InterPro" id="IPR036388">
    <property type="entry name" value="WH-like_DNA-bd_sf"/>
</dbReference>
<evidence type="ECO:0000313" key="6">
    <source>
        <dbReference type="Proteomes" id="UP000824139"/>
    </source>
</evidence>
<dbReference type="PANTHER" id="PTHR33204:SF37">
    <property type="entry name" value="HTH-TYPE TRANSCRIPTIONAL REGULATOR YODB"/>
    <property type="match status" value="1"/>
</dbReference>
<keyword evidence="2" id="KW-0238">DNA-binding</keyword>
<evidence type="ECO:0000259" key="4">
    <source>
        <dbReference type="PROSITE" id="PS51118"/>
    </source>
</evidence>
<evidence type="ECO:0000313" key="5">
    <source>
        <dbReference type="EMBL" id="HIS83600.1"/>
    </source>
</evidence>
<dbReference type="Proteomes" id="UP000824139">
    <property type="component" value="Unassembled WGS sequence"/>
</dbReference>
<accession>A0A9D1FX08</accession>
<keyword evidence="3" id="KW-0804">Transcription</keyword>
<organism evidence="5 6">
    <name type="scientific">Candidatus Scatenecus faecavium</name>
    <dbReference type="NCBI Taxonomy" id="2840915"/>
    <lineage>
        <taxon>Bacteria</taxon>
        <taxon>Candidatus Scatenecus</taxon>
    </lineage>
</organism>
<dbReference type="PROSITE" id="PS51118">
    <property type="entry name" value="HTH_HXLR"/>
    <property type="match status" value="1"/>
</dbReference>
<dbReference type="AlphaFoldDB" id="A0A9D1FX08"/>
<dbReference type="InterPro" id="IPR036390">
    <property type="entry name" value="WH_DNA-bd_sf"/>
</dbReference>
<evidence type="ECO:0000256" key="3">
    <source>
        <dbReference type="ARBA" id="ARBA00023163"/>
    </source>
</evidence>
<gene>
    <name evidence="5" type="ORF">IAD41_08370</name>
</gene>
<evidence type="ECO:0000256" key="1">
    <source>
        <dbReference type="ARBA" id="ARBA00023015"/>
    </source>
</evidence>
<dbReference type="Pfam" id="PF01638">
    <property type="entry name" value="HxlR"/>
    <property type="match status" value="1"/>
</dbReference>